<dbReference type="InterPro" id="IPR004789">
    <property type="entry name" value="Acetalactate_synth_ssu"/>
</dbReference>
<dbReference type="Proteomes" id="UP000176253">
    <property type="component" value="Unassembled WGS sequence"/>
</dbReference>
<evidence type="ECO:0000313" key="11">
    <source>
        <dbReference type="Proteomes" id="UP000176253"/>
    </source>
</evidence>
<dbReference type="InterPro" id="IPR027271">
    <property type="entry name" value="Acetolactate_synth/TF_NikR_C"/>
</dbReference>
<dbReference type="InterPro" id="IPR045865">
    <property type="entry name" value="ACT-like_dom_sf"/>
</dbReference>
<evidence type="ECO:0000256" key="8">
    <source>
        <dbReference type="RuleBase" id="RU368092"/>
    </source>
</evidence>
<dbReference type="GO" id="GO:0003984">
    <property type="term" value="F:acetolactate synthase activity"/>
    <property type="evidence" value="ECO:0007669"/>
    <property type="project" value="UniProtKB-UniRule"/>
</dbReference>
<evidence type="ECO:0000256" key="1">
    <source>
        <dbReference type="ARBA" id="ARBA00004974"/>
    </source>
</evidence>
<dbReference type="GO" id="GO:0009099">
    <property type="term" value="P:L-valine biosynthetic process"/>
    <property type="evidence" value="ECO:0007669"/>
    <property type="project" value="UniProtKB-UniRule"/>
</dbReference>
<evidence type="ECO:0000313" key="10">
    <source>
        <dbReference type="EMBL" id="OGG19311.1"/>
    </source>
</evidence>
<dbReference type="InterPro" id="IPR039557">
    <property type="entry name" value="AHAS_ACT"/>
</dbReference>
<dbReference type="InterPro" id="IPR054480">
    <property type="entry name" value="AHAS_small-like_ACT"/>
</dbReference>
<evidence type="ECO:0000256" key="2">
    <source>
        <dbReference type="ARBA" id="ARBA00005025"/>
    </source>
</evidence>
<comment type="catalytic activity">
    <reaction evidence="7 8">
        <text>2 pyruvate + H(+) = (2S)-2-acetolactate + CO2</text>
        <dbReference type="Rhea" id="RHEA:25249"/>
        <dbReference type="ChEBI" id="CHEBI:15361"/>
        <dbReference type="ChEBI" id="CHEBI:15378"/>
        <dbReference type="ChEBI" id="CHEBI:16526"/>
        <dbReference type="ChEBI" id="CHEBI:58476"/>
        <dbReference type="EC" id="2.2.1.6"/>
    </reaction>
</comment>
<evidence type="ECO:0000256" key="7">
    <source>
        <dbReference type="ARBA" id="ARBA00048670"/>
    </source>
</evidence>
<evidence type="ECO:0000259" key="9">
    <source>
        <dbReference type="PROSITE" id="PS51671"/>
    </source>
</evidence>
<dbReference type="PANTHER" id="PTHR30239">
    <property type="entry name" value="ACETOLACTATE SYNTHASE SMALL SUBUNIT"/>
    <property type="match status" value="1"/>
</dbReference>
<comment type="similarity">
    <text evidence="3 8">Belongs to the acetolactate synthase small subunit family.</text>
</comment>
<evidence type="ECO:0000256" key="6">
    <source>
        <dbReference type="ARBA" id="ARBA00023304"/>
    </source>
</evidence>
<organism evidence="10 11">
    <name type="scientific">Candidatus Gottesmanbacteria bacterium RIFCSPHIGHO2_02_FULL_39_14</name>
    <dbReference type="NCBI Taxonomy" id="1798383"/>
    <lineage>
        <taxon>Bacteria</taxon>
        <taxon>Candidatus Gottesmaniibacteriota</taxon>
    </lineage>
</organism>
<dbReference type="InterPro" id="IPR019455">
    <property type="entry name" value="Acetolactate_synth_ssu_C"/>
</dbReference>
<evidence type="ECO:0000256" key="5">
    <source>
        <dbReference type="ARBA" id="ARBA00022605"/>
    </source>
</evidence>
<comment type="pathway">
    <text evidence="1 8">Amino-acid biosynthesis; L-isoleucine biosynthesis; L-isoleucine from 2-oxobutanoate: step 1/4.</text>
</comment>
<dbReference type="PROSITE" id="PS51671">
    <property type="entry name" value="ACT"/>
    <property type="match status" value="1"/>
</dbReference>
<dbReference type="NCBIfam" id="NF008864">
    <property type="entry name" value="PRK11895.1"/>
    <property type="match status" value="1"/>
</dbReference>
<dbReference type="UniPathway" id="UPA00049">
    <property type="reaction ID" value="UER00059"/>
</dbReference>
<gene>
    <name evidence="10" type="ORF">A3D78_05415</name>
</gene>
<comment type="subunit">
    <text evidence="4 8">Dimer of large and small chains.</text>
</comment>
<dbReference type="GO" id="GO:0005829">
    <property type="term" value="C:cytosol"/>
    <property type="evidence" value="ECO:0007669"/>
    <property type="project" value="TreeGrafter"/>
</dbReference>
<dbReference type="AlphaFoldDB" id="A0A1F6A3R0"/>
<dbReference type="EC" id="2.2.1.6" evidence="8"/>
<accession>A0A1F6A3R0</accession>
<dbReference type="Gene3D" id="3.30.70.260">
    <property type="match status" value="1"/>
</dbReference>
<reference evidence="10 11" key="1">
    <citation type="journal article" date="2016" name="Nat. Commun.">
        <title>Thousands of microbial genomes shed light on interconnected biogeochemical processes in an aquifer system.</title>
        <authorList>
            <person name="Anantharaman K."/>
            <person name="Brown C.T."/>
            <person name="Hug L.A."/>
            <person name="Sharon I."/>
            <person name="Castelle C.J."/>
            <person name="Probst A.J."/>
            <person name="Thomas B.C."/>
            <person name="Singh A."/>
            <person name="Wilkins M.J."/>
            <person name="Karaoz U."/>
            <person name="Brodie E.L."/>
            <person name="Williams K.H."/>
            <person name="Hubbard S.S."/>
            <person name="Banfield J.F."/>
        </authorList>
    </citation>
    <scope>NUCLEOTIDE SEQUENCE [LARGE SCALE GENOMIC DNA]</scope>
</reference>
<keyword evidence="8" id="KW-0808">Transferase</keyword>
<comment type="caution">
    <text evidence="10">The sequence shown here is derived from an EMBL/GenBank/DDBJ whole genome shotgun (WGS) entry which is preliminary data.</text>
</comment>
<keyword evidence="6 8" id="KW-0100">Branched-chain amino acid biosynthesis</keyword>
<comment type="function">
    <text evidence="8">Catalyzes the conversion of 2 pyruvate molecules into acetolactate in the first common step of the biosynthetic pathway of the branched-amino acids such as leucine, isoleucine, and valine.</text>
</comment>
<protein>
    <recommendedName>
        <fullName evidence="8">Acetolactate synthase small subunit</fullName>
        <shortName evidence="8">AHAS</shortName>
        <shortName evidence="8">ALS</shortName>
        <ecNumber evidence="8">2.2.1.6</ecNumber>
    </recommendedName>
    <alternativeName>
        <fullName evidence="8">Acetohydroxy-acid synthase small subunit</fullName>
    </alternativeName>
</protein>
<dbReference type="SUPFAM" id="SSF55021">
    <property type="entry name" value="ACT-like"/>
    <property type="match status" value="2"/>
</dbReference>
<feature type="domain" description="ACT" evidence="9">
    <location>
        <begin position="7"/>
        <end position="81"/>
    </location>
</feature>
<dbReference type="InterPro" id="IPR002912">
    <property type="entry name" value="ACT_dom"/>
</dbReference>
<dbReference type="GO" id="GO:0009097">
    <property type="term" value="P:isoleucine biosynthetic process"/>
    <property type="evidence" value="ECO:0007669"/>
    <property type="project" value="UniProtKB-UniRule"/>
</dbReference>
<proteinExistence type="inferred from homology"/>
<dbReference type="Gene3D" id="3.30.70.1150">
    <property type="entry name" value="ACT-like. Chain A, domain 2"/>
    <property type="match status" value="1"/>
</dbReference>
<dbReference type="GO" id="GO:1990610">
    <property type="term" value="F:acetolactate synthase regulator activity"/>
    <property type="evidence" value="ECO:0007669"/>
    <property type="project" value="UniProtKB-UniRule"/>
</dbReference>
<dbReference type="PANTHER" id="PTHR30239:SF0">
    <property type="entry name" value="ACETOLACTATE SYNTHASE SMALL SUBUNIT 1, CHLOROPLASTIC"/>
    <property type="match status" value="1"/>
</dbReference>
<dbReference type="CDD" id="cd04878">
    <property type="entry name" value="ACT_AHAS"/>
    <property type="match status" value="1"/>
</dbReference>
<sequence>MTNKLNNIIIWAENKPGVLYRILWLFRRKQFNIESATAGHSEIPGISRITITVLGNENLVKNMCKQLAKLIEVVKVEDVVDDLLVSRELALMKVAVKDKEEKNDILRIIEHFRGRVINMAKNSLIIEITGTEVKIDAFYENMKEFNIMEFVRTGRTSLFK</sequence>
<evidence type="ECO:0000256" key="4">
    <source>
        <dbReference type="ARBA" id="ARBA00011744"/>
    </source>
</evidence>
<name>A0A1F6A3R0_9BACT</name>
<dbReference type="EMBL" id="MFJM01000002">
    <property type="protein sequence ID" value="OGG19311.1"/>
    <property type="molecule type" value="Genomic_DNA"/>
</dbReference>
<evidence type="ECO:0000256" key="3">
    <source>
        <dbReference type="ARBA" id="ARBA00006341"/>
    </source>
</evidence>
<dbReference type="UniPathway" id="UPA00047">
    <property type="reaction ID" value="UER00055"/>
</dbReference>
<dbReference type="STRING" id="1798383.A3D78_05415"/>
<dbReference type="NCBIfam" id="TIGR00119">
    <property type="entry name" value="acolac_sm"/>
    <property type="match status" value="1"/>
</dbReference>
<dbReference type="Pfam" id="PF22629">
    <property type="entry name" value="ACT_AHAS_ss"/>
    <property type="match status" value="1"/>
</dbReference>
<dbReference type="Pfam" id="PF10369">
    <property type="entry name" value="ALS_ss_C"/>
    <property type="match status" value="1"/>
</dbReference>
<keyword evidence="5 8" id="KW-0028">Amino-acid biosynthesis</keyword>
<comment type="pathway">
    <text evidence="2 8">Amino-acid biosynthesis; L-valine biosynthesis; L-valine from pyruvate: step 1/4.</text>
</comment>